<sequence>MERKNIIMAGVVILVILLAYIIAMSLSGNNGFQNGQLYFEYPRAWSQDHVIGNFSNDTFYSEVTLKSSFPGTNGQDQPAFIILNMRPKSQGLINTPNATSLVTNTSNSSQVSVGVSNLTAIQIGSYSPNIAQKTTVIEKNNYYYTVEYICLPSSLNQTEEAYNQILKTFRIV</sequence>
<keyword evidence="1" id="KW-1133">Transmembrane helix</keyword>
<gene>
    <name evidence="2" type="ORF">BK007_01175</name>
</gene>
<evidence type="ECO:0000313" key="2">
    <source>
        <dbReference type="EMBL" id="AUB54763.1"/>
    </source>
</evidence>
<evidence type="ECO:0000256" key="1">
    <source>
        <dbReference type="SAM" id="Phobius"/>
    </source>
</evidence>
<keyword evidence="1" id="KW-0472">Membrane</keyword>
<evidence type="ECO:0000313" key="3">
    <source>
        <dbReference type="Proteomes" id="UP000232806"/>
    </source>
</evidence>
<dbReference type="EMBL" id="CP017766">
    <property type="protein sequence ID" value="AUB54763.1"/>
    <property type="molecule type" value="Genomic_DNA"/>
</dbReference>
<keyword evidence="1" id="KW-0812">Transmembrane</keyword>
<reference evidence="2 3" key="1">
    <citation type="submission" date="2016-10" db="EMBL/GenBank/DDBJ databases">
        <title>Comparative genomics between deep and shallow subseafloor isolates.</title>
        <authorList>
            <person name="Ishii S."/>
            <person name="Miller J.R."/>
            <person name="Sutton G."/>
            <person name="Suzuki S."/>
            <person name="Methe B."/>
            <person name="Inagaki F."/>
            <person name="Imachi H."/>
        </authorList>
    </citation>
    <scope>NUCLEOTIDE SEQUENCE [LARGE SCALE GENOMIC DNA]</scope>
    <source>
        <strain evidence="2 3">MO-MB1</strain>
    </source>
</reference>
<evidence type="ECO:0008006" key="4">
    <source>
        <dbReference type="Google" id="ProtNLM"/>
    </source>
</evidence>
<proteinExistence type="predicted"/>
<name>A0A2H4V9K5_9EURY</name>
<protein>
    <recommendedName>
        <fullName evidence="4">PsbP C-terminal domain-containing protein</fullName>
    </recommendedName>
</protein>
<feature type="transmembrane region" description="Helical" evidence="1">
    <location>
        <begin position="6"/>
        <end position="26"/>
    </location>
</feature>
<dbReference type="OrthoDB" id="70032at2157"/>
<accession>A0A2H4V9K5</accession>
<dbReference type="Proteomes" id="UP000232806">
    <property type="component" value="Chromosome"/>
</dbReference>
<dbReference type="GeneID" id="35120160"/>
<dbReference type="RefSeq" id="WP_100904737.1">
    <property type="nucleotide sequence ID" value="NZ_CP017766.1"/>
</dbReference>
<organism evidence="2 3">
    <name type="scientific">Methanobacterium subterraneum</name>
    <dbReference type="NCBI Taxonomy" id="59277"/>
    <lineage>
        <taxon>Archaea</taxon>
        <taxon>Methanobacteriati</taxon>
        <taxon>Methanobacteriota</taxon>
        <taxon>Methanomada group</taxon>
        <taxon>Methanobacteria</taxon>
        <taxon>Methanobacteriales</taxon>
        <taxon>Methanobacteriaceae</taxon>
        <taxon>Methanobacterium</taxon>
    </lineage>
</organism>
<dbReference type="AlphaFoldDB" id="A0A2H4V9K5"/>